<keyword evidence="1" id="KW-1133">Transmembrane helix</keyword>
<comment type="caution">
    <text evidence="2">The sequence shown here is derived from an EMBL/GenBank/DDBJ whole genome shotgun (WGS) entry which is preliminary data.</text>
</comment>
<evidence type="ECO:0000256" key="1">
    <source>
        <dbReference type="SAM" id="Phobius"/>
    </source>
</evidence>
<feature type="transmembrane region" description="Helical" evidence="1">
    <location>
        <begin position="35"/>
        <end position="60"/>
    </location>
</feature>
<gene>
    <name evidence="2" type="ORF">GCM10025783_16410</name>
</gene>
<keyword evidence="1" id="KW-0472">Membrane</keyword>
<organism evidence="2 3">
    <name type="scientific">Amnibacterium soli</name>
    <dbReference type="NCBI Taxonomy" id="1282736"/>
    <lineage>
        <taxon>Bacteria</taxon>
        <taxon>Bacillati</taxon>
        <taxon>Actinomycetota</taxon>
        <taxon>Actinomycetes</taxon>
        <taxon>Micrococcales</taxon>
        <taxon>Microbacteriaceae</taxon>
        <taxon>Amnibacterium</taxon>
    </lineage>
</organism>
<name>A0ABP8Z3G1_9MICO</name>
<accession>A0ABP8Z3G1</accession>
<keyword evidence="1" id="KW-0812">Transmembrane</keyword>
<sequence length="62" mass="6316">MDVRAQPGERSALTPLLGALVALGLLRVAGRFVGLIALLGVVLACVGAFAVGILLLRVALLH</sequence>
<evidence type="ECO:0000313" key="3">
    <source>
        <dbReference type="Proteomes" id="UP001500121"/>
    </source>
</evidence>
<keyword evidence="3" id="KW-1185">Reference proteome</keyword>
<proteinExistence type="predicted"/>
<dbReference type="EMBL" id="BAABLP010000003">
    <property type="protein sequence ID" value="GAA4745390.1"/>
    <property type="molecule type" value="Genomic_DNA"/>
</dbReference>
<dbReference type="RefSeq" id="WP_345480622.1">
    <property type="nucleotide sequence ID" value="NZ_BAABLP010000003.1"/>
</dbReference>
<dbReference type="Proteomes" id="UP001500121">
    <property type="component" value="Unassembled WGS sequence"/>
</dbReference>
<protein>
    <submittedName>
        <fullName evidence="2">Uncharacterized protein</fullName>
    </submittedName>
</protein>
<reference evidence="3" key="1">
    <citation type="journal article" date="2019" name="Int. J. Syst. Evol. Microbiol.">
        <title>The Global Catalogue of Microorganisms (GCM) 10K type strain sequencing project: providing services to taxonomists for standard genome sequencing and annotation.</title>
        <authorList>
            <consortium name="The Broad Institute Genomics Platform"/>
            <consortium name="The Broad Institute Genome Sequencing Center for Infectious Disease"/>
            <person name="Wu L."/>
            <person name="Ma J."/>
        </authorList>
    </citation>
    <scope>NUCLEOTIDE SEQUENCE [LARGE SCALE GENOMIC DNA]</scope>
    <source>
        <strain evidence="3">JCM 19015</strain>
    </source>
</reference>
<evidence type="ECO:0000313" key="2">
    <source>
        <dbReference type="EMBL" id="GAA4745390.1"/>
    </source>
</evidence>
<feature type="transmembrane region" description="Helical" evidence="1">
    <location>
        <begin position="12"/>
        <end position="29"/>
    </location>
</feature>